<comment type="similarity">
    <text evidence="2">Belongs to the EPO/TPO family.</text>
</comment>
<comment type="subcellular location">
    <subcellularLocation>
        <location evidence="1">Secreted</location>
    </subcellularLocation>
</comment>
<evidence type="ECO:0000256" key="1">
    <source>
        <dbReference type="ARBA" id="ARBA00004613"/>
    </source>
</evidence>
<feature type="transmembrane region" description="Helical" evidence="7">
    <location>
        <begin position="12"/>
        <end position="29"/>
    </location>
</feature>
<gene>
    <name evidence="8" type="ORF">XELAEV_18027419mg</name>
</gene>
<evidence type="ECO:0000256" key="4">
    <source>
        <dbReference type="ARBA" id="ARBA00022702"/>
    </source>
</evidence>
<accession>A0A974CVE8</accession>
<dbReference type="GO" id="GO:0005179">
    <property type="term" value="F:hormone activity"/>
    <property type="evidence" value="ECO:0007669"/>
    <property type="project" value="UniProtKB-KW"/>
</dbReference>
<dbReference type="AlphaFoldDB" id="A0A974CVE8"/>
<dbReference type="GO" id="GO:0005125">
    <property type="term" value="F:cytokine activity"/>
    <property type="evidence" value="ECO:0007669"/>
    <property type="project" value="InterPro"/>
</dbReference>
<keyword evidence="4" id="KW-0372">Hormone</keyword>
<evidence type="ECO:0000256" key="6">
    <source>
        <dbReference type="ARBA" id="ARBA00023157"/>
    </source>
</evidence>
<organism evidence="8 9">
    <name type="scientific">Xenopus laevis</name>
    <name type="common">African clawed frog</name>
    <dbReference type="NCBI Taxonomy" id="8355"/>
    <lineage>
        <taxon>Eukaryota</taxon>
        <taxon>Metazoa</taxon>
        <taxon>Chordata</taxon>
        <taxon>Craniata</taxon>
        <taxon>Vertebrata</taxon>
        <taxon>Euteleostomi</taxon>
        <taxon>Amphibia</taxon>
        <taxon>Batrachia</taxon>
        <taxon>Anura</taxon>
        <taxon>Pipoidea</taxon>
        <taxon>Pipidae</taxon>
        <taxon>Xenopodinae</taxon>
        <taxon>Xenopus</taxon>
        <taxon>Xenopus</taxon>
    </lineage>
</organism>
<keyword evidence="3" id="KW-0964">Secreted</keyword>
<dbReference type="PANTHER" id="PTHR10560">
    <property type="entry name" value="THROMBOPOIETIN"/>
    <property type="match status" value="1"/>
</dbReference>
<dbReference type="Pfam" id="PF00758">
    <property type="entry name" value="EPO_TPO"/>
    <property type="match status" value="1"/>
</dbReference>
<evidence type="ECO:0000313" key="9">
    <source>
        <dbReference type="Proteomes" id="UP000694892"/>
    </source>
</evidence>
<evidence type="ECO:0000256" key="5">
    <source>
        <dbReference type="ARBA" id="ARBA00022729"/>
    </source>
</evidence>
<keyword evidence="6" id="KW-1015">Disulfide bond</keyword>
<keyword evidence="5" id="KW-0732">Signal</keyword>
<dbReference type="Proteomes" id="UP000694892">
    <property type="component" value="Chromosome 5L"/>
</dbReference>
<dbReference type="InterPro" id="IPR003978">
    <property type="entry name" value="Thrombopoietin"/>
</dbReference>
<evidence type="ECO:0000313" key="8">
    <source>
        <dbReference type="EMBL" id="OCT80604.1"/>
    </source>
</evidence>
<dbReference type="GO" id="GO:0005576">
    <property type="term" value="C:extracellular region"/>
    <property type="evidence" value="ECO:0007669"/>
    <property type="project" value="UniProtKB-SubCell"/>
</dbReference>
<keyword evidence="7" id="KW-0472">Membrane</keyword>
<dbReference type="GO" id="GO:0008283">
    <property type="term" value="P:cell population proliferation"/>
    <property type="evidence" value="ECO:0007669"/>
    <property type="project" value="InterPro"/>
</dbReference>
<name>A0A974CVE8_XENLA</name>
<dbReference type="PANTHER" id="PTHR10560:SF0">
    <property type="entry name" value="THROMBOPOIETIN"/>
    <property type="match status" value="1"/>
</dbReference>
<evidence type="ECO:0008006" key="10">
    <source>
        <dbReference type="Google" id="ProtNLM"/>
    </source>
</evidence>
<reference evidence="9" key="1">
    <citation type="journal article" date="2016" name="Nature">
        <title>Genome evolution in the allotetraploid frog Xenopus laevis.</title>
        <authorList>
            <person name="Session A.M."/>
            <person name="Uno Y."/>
            <person name="Kwon T."/>
            <person name="Chapman J.A."/>
            <person name="Toyoda A."/>
            <person name="Takahashi S."/>
            <person name="Fukui A."/>
            <person name="Hikosaka A."/>
            <person name="Suzuki A."/>
            <person name="Kondo M."/>
            <person name="van Heeringen S.J."/>
            <person name="Quigley I."/>
            <person name="Heinz S."/>
            <person name="Ogino H."/>
            <person name="Ochi H."/>
            <person name="Hellsten U."/>
            <person name="Lyons J.B."/>
            <person name="Simakov O."/>
            <person name="Putnam N."/>
            <person name="Stites J."/>
            <person name="Kuroki Y."/>
            <person name="Tanaka T."/>
            <person name="Michiue T."/>
            <person name="Watanabe M."/>
            <person name="Bogdanovic O."/>
            <person name="Lister R."/>
            <person name="Georgiou G."/>
            <person name="Paranjpe S.S."/>
            <person name="van Kruijsbergen I."/>
            <person name="Shu S."/>
            <person name="Carlson J."/>
            <person name="Kinoshita T."/>
            <person name="Ohta Y."/>
            <person name="Mawaribuchi S."/>
            <person name="Jenkins J."/>
            <person name="Grimwood J."/>
            <person name="Schmutz J."/>
            <person name="Mitros T."/>
            <person name="Mozaffari S.V."/>
            <person name="Suzuki Y."/>
            <person name="Haramoto Y."/>
            <person name="Yamamoto T.S."/>
            <person name="Takagi C."/>
            <person name="Heald R."/>
            <person name="Miller K."/>
            <person name="Haudenschild C."/>
            <person name="Kitzman J."/>
            <person name="Nakayama T."/>
            <person name="Izutsu Y."/>
            <person name="Robert J."/>
            <person name="Fortriede J."/>
            <person name="Burns K."/>
            <person name="Lotay V."/>
            <person name="Karimi K."/>
            <person name="Yasuoka Y."/>
            <person name="Dichmann D.S."/>
            <person name="Flajnik M.F."/>
            <person name="Houston D.W."/>
            <person name="Shendure J."/>
            <person name="DuPasquier L."/>
            <person name="Vize P.D."/>
            <person name="Zorn A.M."/>
            <person name="Ito M."/>
            <person name="Marcotte E.M."/>
            <person name="Wallingford J.B."/>
            <person name="Ito Y."/>
            <person name="Asashima M."/>
            <person name="Ueno N."/>
            <person name="Matsuda Y."/>
            <person name="Veenstra G.J."/>
            <person name="Fujiyama A."/>
            <person name="Harland R.M."/>
            <person name="Taira M."/>
            <person name="Rokhsar D.S."/>
        </authorList>
    </citation>
    <scope>NUCLEOTIDE SEQUENCE [LARGE SCALE GENOMIC DNA]</scope>
    <source>
        <strain evidence="9">J</strain>
    </source>
</reference>
<dbReference type="InterPro" id="IPR001323">
    <property type="entry name" value="EPO_TPO"/>
</dbReference>
<sequence length="191" mass="21995">MPGEVLRCERSRRWRIFGGIYLLIILMLSPEMSPMKICDLRLINLYVNRVRVLERKAAQCTDRPLLLVPIIVPNVEVRLADWQNMTELHQGNEILLHLKLLLNATENVKTPECLYQQLIKITHNIKETSGLINKALERVSNSSVSVELSLLPSDGRHISTSDSTEIFNRFLKLLLGKMSLFLHRLKESPCR</sequence>
<dbReference type="InterPro" id="IPR009079">
    <property type="entry name" value="4_helix_cytokine-like_core"/>
</dbReference>
<evidence type="ECO:0000256" key="3">
    <source>
        <dbReference type="ARBA" id="ARBA00022525"/>
    </source>
</evidence>
<keyword evidence="7" id="KW-0812">Transmembrane</keyword>
<evidence type="ECO:0000256" key="7">
    <source>
        <dbReference type="SAM" id="Phobius"/>
    </source>
</evidence>
<dbReference type="Gene3D" id="1.20.1250.10">
    <property type="match status" value="1"/>
</dbReference>
<dbReference type="SUPFAM" id="SSF47266">
    <property type="entry name" value="4-helical cytokines"/>
    <property type="match status" value="1"/>
</dbReference>
<proteinExistence type="inferred from homology"/>
<keyword evidence="7" id="KW-1133">Transmembrane helix</keyword>
<evidence type="ECO:0000256" key="2">
    <source>
        <dbReference type="ARBA" id="ARBA00005782"/>
    </source>
</evidence>
<dbReference type="EMBL" id="CM004474">
    <property type="protein sequence ID" value="OCT80604.1"/>
    <property type="molecule type" value="Genomic_DNA"/>
</dbReference>
<protein>
    <recommendedName>
        <fullName evidence="10">Thrombopoietin</fullName>
    </recommendedName>
</protein>